<dbReference type="AlphaFoldDB" id="A0A975SYE0"/>
<evidence type="ECO:0000313" key="2">
    <source>
        <dbReference type="Proteomes" id="UP000683575"/>
    </source>
</evidence>
<dbReference type="EMBL" id="CP077062">
    <property type="protein sequence ID" value="QWZ08131.1"/>
    <property type="molecule type" value="Genomic_DNA"/>
</dbReference>
<evidence type="ECO:0000313" key="1">
    <source>
        <dbReference type="EMBL" id="QWZ08131.1"/>
    </source>
</evidence>
<dbReference type="KEGG" id="nps:KRR39_22795"/>
<accession>A0A975SYE0</accession>
<dbReference type="RefSeq" id="WP_216939640.1">
    <property type="nucleotide sequence ID" value="NZ_CP077062.1"/>
</dbReference>
<dbReference type="Proteomes" id="UP000683575">
    <property type="component" value="Chromosome"/>
</dbReference>
<protein>
    <submittedName>
        <fullName evidence="1">Uncharacterized protein</fullName>
    </submittedName>
</protein>
<gene>
    <name evidence="1" type="ORF">KRR39_22795</name>
</gene>
<organism evidence="1 2">
    <name type="scientific">Nocardioides panacis</name>
    <dbReference type="NCBI Taxonomy" id="2849501"/>
    <lineage>
        <taxon>Bacteria</taxon>
        <taxon>Bacillati</taxon>
        <taxon>Actinomycetota</taxon>
        <taxon>Actinomycetes</taxon>
        <taxon>Propionibacteriales</taxon>
        <taxon>Nocardioidaceae</taxon>
        <taxon>Nocardioides</taxon>
    </lineage>
</organism>
<proteinExistence type="predicted"/>
<name>A0A975SYE0_9ACTN</name>
<reference evidence="1" key="1">
    <citation type="submission" date="2021-06" db="EMBL/GenBank/DDBJ databases">
        <title>Complete genome sequence of Nocardioides sp. G188.</title>
        <authorList>
            <person name="Im W.-T."/>
        </authorList>
    </citation>
    <scope>NUCLEOTIDE SEQUENCE</scope>
    <source>
        <strain evidence="1">G188</strain>
    </source>
</reference>
<sequence>MREARGRYALPGAELLRRAEAMPGRYRTRCLRVAGLADGAAANPFESVLRAVAWRFPASR</sequence>
<keyword evidence="2" id="KW-1185">Reference proteome</keyword>